<proteinExistence type="predicted"/>
<accession>A0A6N2LBL1</accession>
<dbReference type="EMBL" id="CAADRP010001247">
    <property type="protein sequence ID" value="VFU37433.1"/>
    <property type="molecule type" value="Genomic_DNA"/>
</dbReference>
<name>A0A6N2LBL1_SALVM</name>
<dbReference type="AlphaFoldDB" id="A0A6N2LBL1"/>
<organism evidence="1">
    <name type="scientific">Salix viminalis</name>
    <name type="common">Common osier</name>
    <name type="synonym">Basket willow</name>
    <dbReference type="NCBI Taxonomy" id="40686"/>
    <lineage>
        <taxon>Eukaryota</taxon>
        <taxon>Viridiplantae</taxon>
        <taxon>Streptophyta</taxon>
        <taxon>Embryophyta</taxon>
        <taxon>Tracheophyta</taxon>
        <taxon>Spermatophyta</taxon>
        <taxon>Magnoliopsida</taxon>
        <taxon>eudicotyledons</taxon>
        <taxon>Gunneridae</taxon>
        <taxon>Pentapetalae</taxon>
        <taxon>rosids</taxon>
        <taxon>fabids</taxon>
        <taxon>Malpighiales</taxon>
        <taxon>Salicaceae</taxon>
        <taxon>Saliceae</taxon>
        <taxon>Salix</taxon>
    </lineage>
</organism>
<evidence type="ECO:0000313" key="1">
    <source>
        <dbReference type="EMBL" id="VFU37433.1"/>
    </source>
</evidence>
<gene>
    <name evidence="1" type="ORF">SVIM_LOCUS197432</name>
</gene>
<reference evidence="1" key="1">
    <citation type="submission" date="2019-03" db="EMBL/GenBank/DDBJ databases">
        <authorList>
            <person name="Mank J."/>
            <person name="Almeida P."/>
        </authorList>
    </citation>
    <scope>NUCLEOTIDE SEQUENCE</scope>
    <source>
        <strain evidence="1">78183</strain>
    </source>
</reference>
<protein>
    <submittedName>
        <fullName evidence="1">Uncharacterized protein</fullName>
    </submittedName>
</protein>
<sequence>MISEIVILVQHKNDASALTFPIALPVNAQFRFLHLSPTCSYANSCFSGSISSLYRKGVILPRSARFKCYCIRSNNSCNSEKISLSSIKYSEKCQKWEQKALALPERSEKLYQKGIQ</sequence>